<organism evidence="8">
    <name type="scientific">Scylla olivacea</name>
    <name type="common">Orange mud crab</name>
    <name type="synonym">Cancer olivacea</name>
    <dbReference type="NCBI Taxonomy" id="85551"/>
    <lineage>
        <taxon>Eukaryota</taxon>
        <taxon>Metazoa</taxon>
        <taxon>Ecdysozoa</taxon>
        <taxon>Arthropoda</taxon>
        <taxon>Crustacea</taxon>
        <taxon>Multicrustacea</taxon>
        <taxon>Malacostraca</taxon>
        <taxon>Eumalacostraca</taxon>
        <taxon>Eucarida</taxon>
        <taxon>Decapoda</taxon>
        <taxon>Pleocyemata</taxon>
        <taxon>Brachyura</taxon>
        <taxon>Eubrachyura</taxon>
        <taxon>Portunoidea</taxon>
        <taxon>Portunidae</taxon>
        <taxon>Portuninae</taxon>
        <taxon>Scylla</taxon>
    </lineage>
</organism>
<proteinExistence type="predicted"/>
<dbReference type="InterPro" id="IPR002172">
    <property type="entry name" value="LDrepeatLR_classA_rpt"/>
</dbReference>
<dbReference type="EMBL" id="GDRN01095373">
    <property type="protein sequence ID" value="JAI59541.1"/>
    <property type="molecule type" value="Transcribed_RNA"/>
</dbReference>
<evidence type="ECO:0000256" key="2">
    <source>
        <dbReference type="ARBA" id="ARBA00023157"/>
    </source>
</evidence>
<dbReference type="Pfam" id="PF00057">
    <property type="entry name" value="Ldl_recept_a"/>
    <property type="match status" value="1"/>
</dbReference>
<dbReference type="InterPro" id="IPR035914">
    <property type="entry name" value="Sperma_CUB_dom_sf"/>
</dbReference>
<feature type="domain" description="CUB" evidence="7">
    <location>
        <begin position="74"/>
        <end position="187"/>
    </location>
</feature>
<feature type="disulfide bond" evidence="4">
    <location>
        <begin position="349"/>
        <end position="364"/>
    </location>
</feature>
<dbReference type="InterPro" id="IPR000859">
    <property type="entry name" value="CUB_dom"/>
</dbReference>
<protein>
    <recommendedName>
        <fullName evidence="7">CUB domain-containing protein</fullName>
    </recommendedName>
</protein>
<evidence type="ECO:0000256" key="4">
    <source>
        <dbReference type="PROSITE-ProRule" id="PRU00124"/>
    </source>
</evidence>
<feature type="compositionally biased region" description="Pro residues" evidence="5">
    <location>
        <begin position="519"/>
        <end position="553"/>
    </location>
</feature>
<evidence type="ECO:0000256" key="5">
    <source>
        <dbReference type="SAM" id="MobiDB-lite"/>
    </source>
</evidence>
<dbReference type="Gene3D" id="4.10.400.10">
    <property type="entry name" value="Low-density Lipoprotein Receptor"/>
    <property type="match status" value="1"/>
</dbReference>
<accession>A0A0P4W3C7</accession>
<feature type="domain" description="CUB" evidence="7">
    <location>
        <begin position="200"/>
        <end position="318"/>
    </location>
</feature>
<keyword evidence="6" id="KW-0472">Membrane</keyword>
<comment type="caution">
    <text evidence="3">Lacks conserved residue(s) required for the propagation of feature annotation.</text>
</comment>
<name>A0A0P4W3C7_SCYOL</name>
<evidence type="ECO:0000256" key="6">
    <source>
        <dbReference type="SAM" id="Phobius"/>
    </source>
</evidence>
<feature type="compositionally biased region" description="Basic and acidic residues" evidence="5">
    <location>
        <begin position="577"/>
        <end position="613"/>
    </location>
</feature>
<keyword evidence="6" id="KW-0812">Transmembrane</keyword>
<feature type="compositionally biased region" description="Acidic residues" evidence="5">
    <location>
        <begin position="471"/>
        <end position="489"/>
    </location>
</feature>
<dbReference type="FunFam" id="2.60.120.290:FF:000013">
    <property type="entry name" value="Membrane frizzled-related protein"/>
    <property type="match status" value="1"/>
</dbReference>
<dbReference type="SUPFAM" id="SSF57424">
    <property type="entry name" value="LDL receptor-like module"/>
    <property type="match status" value="1"/>
</dbReference>
<dbReference type="AlphaFoldDB" id="A0A0P4W3C7"/>
<evidence type="ECO:0000256" key="1">
    <source>
        <dbReference type="ARBA" id="ARBA00022737"/>
    </source>
</evidence>
<feature type="compositionally biased region" description="Low complexity" evidence="5">
    <location>
        <begin position="429"/>
        <end position="442"/>
    </location>
</feature>
<reference evidence="8" key="1">
    <citation type="submission" date="2015-09" db="EMBL/GenBank/DDBJ databases">
        <title>Scylla olivacea transcriptome.</title>
        <authorList>
            <person name="Ikhwanuddin M."/>
        </authorList>
    </citation>
    <scope>NUCLEOTIDE SEQUENCE</scope>
</reference>
<dbReference type="CDD" id="cd00041">
    <property type="entry name" value="CUB"/>
    <property type="match status" value="2"/>
</dbReference>
<feature type="disulfide bond" evidence="4">
    <location>
        <begin position="330"/>
        <end position="342"/>
    </location>
</feature>
<dbReference type="PROSITE" id="PS01209">
    <property type="entry name" value="LDLRA_1"/>
    <property type="match status" value="1"/>
</dbReference>
<feature type="region of interest" description="Disordered" evidence="5">
    <location>
        <begin position="506"/>
        <end position="625"/>
    </location>
</feature>
<feature type="transmembrane region" description="Helical" evidence="6">
    <location>
        <begin position="379"/>
        <end position="402"/>
    </location>
</feature>
<dbReference type="PROSITE" id="PS01180">
    <property type="entry name" value="CUB"/>
    <property type="match status" value="2"/>
</dbReference>
<sequence length="625" mass="71377">MCSAAYLGPRFSWSKLSGDNRNRNDNLISEVVDVLLAVLLLSPSPPRALGQHDNKCRPDMVQGNAQTMEDKCACFSQPNTGDMEFYSPLFPNNYPNSTECVLRLEAKHGYFIRIDFRDYFDLEPSPKCEYDFLEVRDGAHGYSDLQGKYCGEDFPPIITSKGRYLWLRFTSDENIQYKGFRAVYSFMKNPEPPQPEEPQCEFEMSGMQGLISHDNITEERLNYTITYNHPIDCTWVVKVKPNEKIYVFFETFKLYEPNECDHNFVDIFGAGTDLRNLISHYCGSVADPLVSPSNLIHLRFFALERARETQFRAWFTSFRDSNQTEGLPPCTSREFYCDDATCIHKSLRCNGIKNCRNEYDEEDCNVLNNIRFNIHSDHIIIILTLGCSLLGGMCFAMCFNCIRKLIRDGRQIHENIRRSREQLEERSQRSQSLSATSSPQTSHRPPMNDAGPWYIADAKSNGHPHIRPESESESEGDDDEDEEELDDLEESCVEMRDCECQTRDSLITQRDSGQTQLPMTPPPPPPPNRRPPGLPLLSSGPPPSVPTPPPPPGTHYGRSPVAPPDHYGTYGRPPVPRHNDPYEVEDHSDTYSQRYRAEAVIEMKERGHYEPTKSPKTTPDVLATH</sequence>
<dbReference type="Pfam" id="PF00431">
    <property type="entry name" value="CUB"/>
    <property type="match status" value="2"/>
</dbReference>
<keyword evidence="6" id="KW-1133">Transmembrane helix</keyword>
<dbReference type="SUPFAM" id="SSF49854">
    <property type="entry name" value="Spermadhesin, CUB domain"/>
    <property type="match status" value="2"/>
</dbReference>
<evidence type="ECO:0000313" key="8">
    <source>
        <dbReference type="EMBL" id="JAI59541.1"/>
    </source>
</evidence>
<dbReference type="SMART" id="SM00192">
    <property type="entry name" value="LDLa"/>
    <property type="match status" value="1"/>
</dbReference>
<feature type="disulfide bond" evidence="4">
    <location>
        <begin position="337"/>
        <end position="355"/>
    </location>
</feature>
<dbReference type="InterPro" id="IPR023415">
    <property type="entry name" value="LDLR_class-A_CS"/>
</dbReference>
<evidence type="ECO:0000256" key="3">
    <source>
        <dbReference type="PROSITE-ProRule" id="PRU00059"/>
    </source>
</evidence>
<dbReference type="SMART" id="SM00042">
    <property type="entry name" value="CUB"/>
    <property type="match status" value="2"/>
</dbReference>
<keyword evidence="2 4" id="KW-1015">Disulfide bond</keyword>
<evidence type="ECO:0000259" key="7">
    <source>
        <dbReference type="PROSITE" id="PS01180"/>
    </source>
</evidence>
<dbReference type="CDD" id="cd00112">
    <property type="entry name" value="LDLa"/>
    <property type="match status" value="1"/>
</dbReference>
<feature type="region of interest" description="Disordered" evidence="5">
    <location>
        <begin position="420"/>
        <end position="489"/>
    </location>
</feature>
<dbReference type="PROSITE" id="PS50068">
    <property type="entry name" value="LDLRA_2"/>
    <property type="match status" value="1"/>
</dbReference>
<dbReference type="PANTHER" id="PTHR24251:SF28">
    <property type="entry name" value="NEUROPILIN AND TOLLOID-LIKE, ISOFORM B"/>
    <property type="match status" value="1"/>
</dbReference>
<dbReference type="InterPro" id="IPR036055">
    <property type="entry name" value="LDL_receptor-like_sf"/>
</dbReference>
<dbReference type="PANTHER" id="PTHR24251">
    <property type="entry name" value="OVOCHYMASE-RELATED"/>
    <property type="match status" value="1"/>
</dbReference>
<dbReference type="Gene3D" id="2.60.120.290">
    <property type="entry name" value="Spermadhesin, CUB domain"/>
    <property type="match status" value="2"/>
</dbReference>
<keyword evidence="1" id="KW-0677">Repeat</keyword>